<gene>
    <name evidence="2" type="ORF">IPK02_11785</name>
</gene>
<accession>A0A935TBY7</accession>
<evidence type="ECO:0000259" key="1">
    <source>
        <dbReference type="Pfam" id="PF09356"/>
    </source>
</evidence>
<dbReference type="EMBL" id="JADJOT010000009">
    <property type="protein sequence ID" value="MBK7954572.1"/>
    <property type="molecule type" value="Genomic_DNA"/>
</dbReference>
<evidence type="ECO:0000313" key="3">
    <source>
        <dbReference type="Proteomes" id="UP000706151"/>
    </source>
</evidence>
<reference evidence="2 3" key="1">
    <citation type="submission" date="2020-10" db="EMBL/GenBank/DDBJ databases">
        <title>Connecting structure to function with the recovery of over 1000 high-quality activated sludge metagenome-assembled genomes encoding full-length rRNA genes using long-read sequencing.</title>
        <authorList>
            <person name="Singleton C.M."/>
            <person name="Petriglieri F."/>
            <person name="Kristensen J.M."/>
            <person name="Kirkegaard R.H."/>
            <person name="Michaelsen T.Y."/>
            <person name="Andersen M.H."/>
            <person name="Karst S.M."/>
            <person name="Dueholm M.S."/>
            <person name="Nielsen P.H."/>
            <person name="Albertsen M."/>
        </authorList>
    </citation>
    <scope>NUCLEOTIDE SEQUENCE [LARGE SCALE GENOMIC DNA]</scope>
    <source>
        <strain evidence="2">Fred_18-Q3-R57-64_BAT3C.720</strain>
    </source>
</reference>
<proteinExistence type="predicted"/>
<organism evidence="2 3">
    <name type="scientific">Candidatus Accumulibacter affinis</name>
    <dbReference type="NCBI Taxonomy" id="2954384"/>
    <lineage>
        <taxon>Bacteria</taxon>
        <taxon>Pseudomonadati</taxon>
        <taxon>Pseudomonadota</taxon>
        <taxon>Betaproteobacteria</taxon>
        <taxon>Candidatus Accumulibacter</taxon>
    </lineage>
</organism>
<feature type="domain" description="Bacteriophage phiJL001 Gp84 C-terminal" evidence="1">
    <location>
        <begin position="33"/>
        <end position="114"/>
    </location>
</feature>
<protein>
    <submittedName>
        <fullName evidence="2">Phage BR0599 family protein</fullName>
    </submittedName>
</protein>
<dbReference type="Pfam" id="PF09356">
    <property type="entry name" value="Phage_BR0599"/>
    <property type="match status" value="1"/>
</dbReference>
<comment type="caution">
    <text evidence="2">The sequence shown here is derived from an EMBL/GenBank/DDBJ whole genome shotgun (WGS) entry which is preliminary data.</text>
</comment>
<name>A0A935TBY7_9PROT</name>
<dbReference type="InterPro" id="IPR018964">
    <property type="entry name" value="Phage_phiJL001_Gp84_C"/>
</dbReference>
<dbReference type="Proteomes" id="UP000706151">
    <property type="component" value="Unassembled WGS sequence"/>
</dbReference>
<evidence type="ECO:0000313" key="2">
    <source>
        <dbReference type="EMBL" id="MBK7954572.1"/>
    </source>
</evidence>
<dbReference type="AlphaFoldDB" id="A0A935TBY7"/>
<sequence>MVPVGPNTVTGTLTTVTSASVFYSSARSEAADTFGAGTIQFTSGPNAGLKALAVKSFAAGVITTLEPFYYLPVAGNAYTLTRGCRKRMADCQARWNGATFNNIANFGGFPYIPAGSVYATVGQGGG</sequence>